<name>A0ABR0YSJ6_HUSHU</name>
<feature type="domain" description="VOC" evidence="3">
    <location>
        <begin position="5"/>
        <end position="138"/>
    </location>
</feature>
<dbReference type="PANTHER" id="PTHR46466:SF1">
    <property type="entry name" value="GLYOXALASE DOMAIN-CONTAINING PROTEIN 4"/>
    <property type="match status" value="1"/>
</dbReference>
<dbReference type="CDD" id="cd08358">
    <property type="entry name" value="GLOD4_N"/>
    <property type="match status" value="1"/>
</dbReference>
<dbReference type="Proteomes" id="UP001369086">
    <property type="component" value="Unassembled WGS sequence"/>
</dbReference>
<dbReference type="PANTHER" id="PTHR46466">
    <property type="entry name" value="GLYOXALASE DOMAIN-CONTAINING PROTEIN 4"/>
    <property type="match status" value="1"/>
</dbReference>
<keyword evidence="5" id="KW-1185">Reference proteome</keyword>
<dbReference type="Gene3D" id="3.10.180.10">
    <property type="entry name" value="2,3-Dihydroxybiphenyl 1,2-Dioxygenase, domain 1"/>
    <property type="match status" value="2"/>
</dbReference>
<comment type="caution">
    <text evidence="4">The sequence shown here is derived from an EMBL/GenBank/DDBJ whole genome shotgun (WGS) entry which is preliminary data.</text>
</comment>
<evidence type="ECO:0000256" key="2">
    <source>
        <dbReference type="ARBA" id="ARBA00022737"/>
    </source>
</evidence>
<organism evidence="4 5">
    <name type="scientific">Huso huso</name>
    <name type="common">Beluga</name>
    <name type="synonym">Acipenser huso</name>
    <dbReference type="NCBI Taxonomy" id="61971"/>
    <lineage>
        <taxon>Eukaryota</taxon>
        <taxon>Metazoa</taxon>
        <taxon>Chordata</taxon>
        <taxon>Craniata</taxon>
        <taxon>Vertebrata</taxon>
        <taxon>Euteleostomi</taxon>
        <taxon>Actinopterygii</taxon>
        <taxon>Chondrostei</taxon>
        <taxon>Acipenseriformes</taxon>
        <taxon>Acipenseridae</taxon>
        <taxon>Huso</taxon>
    </lineage>
</organism>
<evidence type="ECO:0000313" key="5">
    <source>
        <dbReference type="Proteomes" id="UP001369086"/>
    </source>
</evidence>
<evidence type="ECO:0000259" key="3">
    <source>
        <dbReference type="PROSITE" id="PS51819"/>
    </source>
</evidence>
<dbReference type="InterPro" id="IPR037523">
    <property type="entry name" value="VOC_core"/>
</dbReference>
<comment type="similarity">
    <text evidence="1">Belongs to the glyoxalase I family.</text>
</comment>
<protein>
    <submittedName>
        <fullName evidence="4">Glyoxalase domain-containing protein 4-like isoform X1</fullName>
    </submittedName>
</protein>
<evidence type="ECO:0000256" key="1">
    <source>
        <dbReference type="ARBA" id="ARBA00010363"/>
    </source>
</evidence>
<gene>
    <name evidence="4" type="ORF">HHUSO_G25104</name>
</gene>
<proteinExistence type="inferred from homology"/>
<dbReference type="Pfam" id="PF00903">
    <property type="entry name" value="Glyoxalase"/>
    <property type="match status" value="1"/>
</dbReference>
<keyword evidence="2" id="KW-0677">Repeat</keyword>
<feature type="domain" description="VOC" evidence="3">
    <location>
        <begin position="145"/>
        <end position="271"/>
    </location>
</feature>
<dbReference type="InterPro" id="IPR043193">
    <property type="entry name" value="GLOD4"/>
</dbReference>
<dbReference type="InterPro" id="IPR029068">
    <property type="entry name" value="Glyas_Bleomycin-R_OHBP_Dase"/>
</dbReference>
<dbReference type="CDD" id="cd16357">
    <property type="entry name" value="GLOD4_C"/>
    <property type="match status" value="1"/>
</dbReference>
<reference evidence="4 5" key="1">
    <citation type="submission" date="2021-05" db="EMBL/GenBank/DDBJ databases">
        <authorList>
            <person name="Zahm M."/>
            <person name="Klopp C."/>
            <person name="Cabau C."/>
            <person name="Kuhl H."/>
            <person name="Suciu R."/>
            <person name="Ciorpac M."/>
            <person name="Holostenco D."/>
            <person name="Gessner J."/>
            <person name="Wuertz S."/>
            <person name="Hohne C."/>
            <person name="Stock M."/>
            <person name="Gislard M."/>
            <person name="Lluch J."/>
            <person name="Milhes M."/>
            <person name="Lampietro C."/>
            <person name="Lopez Roques C."/>
            <person name="Donnadieu C."/>
            <person name="Du K."/>
            <person name="Schartl M."/>
            <person name="Guiguen Y."/>
        </authorList>
    </citation>
    <scope>NUCLEOTIDE SEQUENCE [LARGE SCALE GENOMIC DNA]</scope>
    <source>
        <strain evidence="4">Hh-F2</strain>
        <tissue evidence="4">Blood</tissue>
    </source>
</reference>
<sequence length="311" mass="34566">MALRRALHFVFKVGDRPKTATFYREVLGMKILRHEEFEEGCKATCNGVFCTLCCNPYDGRWSKTMVGYGAEDDHFVAELTYNYGVGEYRLGSDFLGLTLQSSQAVSNARKLGWPLAEAGEGTYVAEAPGGYKFYLVDKEQPATDPVQKVTLGVSDLQRSTRYWSALLGMKVYERNEGKKTVLLGYADHQPCVLQCKLELQDIGAAVDRGTAFGRIAFSCPREQLPEIEALVKKESWKILTPLVSLDTPGKATVEVVILADPDDHEICFVGDEAFRELSKVDPNGDTLLDNAMAADKSDEWFAKHKKQKASV</sequence>
<dbReference type="PROSITE" id="PS51819">
    <property type="entry name" value="VOC"/>
    <property type="match status" value="2"/>
</dbReference>
<dbReference type="InterPro" id="IPR043194">
    <property type="entry name" value="GLOD4_C"/>
</dbReference>
<dbReference type="InterPro" id="IPR059155">
    <property type="entry name" value="GLOD4_dom"/>
</dbReference>
<dbReference type="Pfam" id="PF21701">
    <property type="entry name" value="GLOD4_C"/>
    <property type="match status" value="1"/>
</dbReference>
<dbReference type="EMBL" id="JAHFZB010000024">
    <property type="protein sequence ID" value="KAK6475562.1"/>
    <property type="molecule type" value="Genomic_DNA"/>
</dbReference>
<dbReference type="InterPro" id="IPR004360">
    <property type="entry name" value="Glyas_Fos-R_dOase_dom"/>
</dbReference>
<accession>A0ABR0YSJ6</accession>
<evidence type="ECO:0000313" key="4">
    <source>
        <dbReference type="EMBL" id="KAK6475562.1"/>
    </source>
</evidence>
<dbReference type="Pfam" id="PF21207">
    <property type="entry name" value="GLOD4_N"/>
    <property type="match status" value="1"/>
</dbReference>
<dbReference type="SUPFAM" id="SSF54593">
    <property type="entry name" value="Glyoxalase/Bleomycin resistance protein/Dihydroxybiphenyl dioxygenase"/>
    <property type="match status" value="2"/>
</dbReference>